<dbReference type="FunFam" id="1.20.1070.10:FF:000006">
    <property type="entry name" value="Olfactory receptor"/>
    <property type="match status" value="1"/>
</dbReference>
<evidence type="ECO:0000256" key="4">
    <source>
        <dbReference type="ARBA" id="ARBA00022692"/>
    </source>
</evidence>
<keyword evidence="9" id="KW-0297">G-protein coupled receptor</keyword>
<dbReference type="SUPFAM" id="SSF81321">
    <property type="entry name" value="Family A G protein-coupled receptor-like"/>
    <property type="match status" value="1"/>
</dbReference>
<feature type="transmembrane region" description="Helical" evidence="10">
    <location>
        <begin position="163"/>
        <end position="185"/>
    </location>
</feature>
<dbReference type="PROSITE" id="PS00237">
    <property type="entry name" value="G_PROTEIN_RECEP_F1_1"/>
    <property type="match status" value="1"/>
</dbReference>
<evidence type="ECO:0000256" key="3">
    <source>
        <dbReference type="ARBA" id="ARBA00022606"/>
    </source>
</evidence>
<keyword evidence="5" id="KW-0552">Olfaction</keyword>
<comment type="subcellular location">
    <subcellularLocation>
        <location evidence="2">Membrane</location>
        <topology evidence="2">Multi-pass membrane protein</topology>
    </subcellularLocation>
</comment>
<feature type="transmembrane region" description="Helical" evidence="10">
    <location>
        <begin position="259"/>
        <end position="282"/>
    </location>
</feature>
<dbReference type="PANTHER" id="PTHR26450">
    <property type="entry name" value="OLFACTORY RECEPTOR 56B1-RELATED"/>
    <property type="match status" value="1"/>
</dbReference>
<dbReference type="CDD" id="cd15951">
    <property type="entry name" value="7tmA_OR52R_52L-like"/>
    <property type="match status" value="1"/>
</dbReference>
<keyword evidence="9" id="KW-0675">Receptor</keyword>
<evidence type="ECO:0000313" key="13">
    <source>
        <dbReference type="Proteomes" id="UP000827986"/>
    </source>
</evidence>
<comment type="function">
    <text evidence="1">Odorant receptor.</text>
</comment>
<dbReference type="GO" id="GO:0004930">
    <property type="term" value="F:G protein-coupled receptor activity"/>
    <property type="evidence" value="ECO:0007669"/>
    <property type="project" value="UniProtKB-KW"/>
</dbReference>
<dbReference type="PANTHER" id="PTHR26450:SF87">
    <property type="entry name" value="OLFACTORY RECEPTOR 51F2"/>
    <property type="match status" value="1"/>
</dbReference>
<reference evidence="12" key="1">
    <citation type="submission" date="2021-09" db="EMBL/GenBank/DDBJ databases">
        <title>The genome of Mauremys mutica provides insights into the evolution of semi-aquatic lifestyle.</title>
        <authorList>
            <person name="Gong S."/>
            <person name="Gao Y."/>
        </authorList>
    </citation>
    <scope>NUCLEOTIDE SEQUENCE</scope>
    <source>
        <strain evidence="12">MM-2020</strain>
        <tissue evidence="12">Muscle</tissue>
    </source>
</reference>
<feature type="transmembrane region" description="Helical" evidence="10">
    <location>
        <begin position="48"/>
        <end position="70"/>
    </location>
</feature>
<dbReference type="PRINTS" id="PR00245">
    <property type="entry name" value="OLFACTORYR"/>
</dbReference>
<dbReference type="InterPro" id="IPR017452">
    <property type="entry name" value="GPCR_Rhodpsn_7TM"/>
</dbReference>
<dbReference type="InterPro" id="IPR000276">
    <property type="entry name" value="GPCR_Rhodpsn"/>
</dbReference>
<evidence type="ECO:0000256" key="5">
    <source>
        <dbReference type="ARBA" id="ARBA00022725"/>
    </source>
</evidence>
<feature type="transmembrane region" description="Helical" evidence="10">
    <location>
        <begin position="218"/>
        <end position="247"/>
    </location>
</feature>
<evidence type="ECO:0000256" key="8">
    <source>
        <dbReference type="ARBA" id="ARBA00023224"/>
    </source>
</evidence>
<evidence type="ECO:0000256" key="2">
    <source>
        <dbReference type="ARBA" id="ARBA00004141"/>
    </source>
</evidence>
<evidence type="ECO:0000256" key="10">
    <source>
        <dbReference type="SAM" id="Phobius"/>
    </source>
</evidence>
<keyword evidence="7 10" id="KW-0472">Membrane</keyword>
<keyword evidence="6 10" id="KW-1133">Transmembrane helix</keyword>
<feature type="transmembrane region" description="Helical" evidence="10">
    <location>
        <begin position="120"/>
        <end position="142"/>
    </location>
</feature>
<evidence type="ECO:0000256" key="9">
    <source>
        <dbReference type="RuleBase" id="RU000688"/>
    </source>
</evidence>
<dbReference type="InterPro" id="IPR050402">
    <property type="entry name" value="OR51/52/56-like"/>
</dbReference>
<dbReference type="PRINTS" id="PR00237">
    <property type="entry name" value="GPCRRHODOPSN"/>
</dbReference>
<dbReference type="PROSITE" id="PS50262">
    <property type="entry name" value="G_PROTEIN_RECEP_F1_2"/>
    <property type="match status" value="1"/>
</dbReference>
<proteinExistence type="inferred from homology"/>
<feature type="transmembrane region" description="Helical" evidence="10">
    <location>
        <begin position="82"/>
        <end position="100"/>
    </location>
</feature>
<accession>A0A9D3XTU7</accession>
<evidence type="ECO:0000259" key="11">
    <source>
        <dbReference type="PROSITE" id="PS50262"/>
    </source>
</evidence>
<dbReference type="Gene3D" id="1.20.1070.10">
    <property type="entry name" value="Rhodopsin 7-helix transmembrane proteins"/>
    <property type="match status" value="1"/>
</dbReference>
<comment type="caution">
    <text evidence="12">The sequence shown here is derived from an EMBL/GenBank/DDBJ whole genome shotgun (WGS) entry which is preliminary data.</text>
</comment>
<sequence>MWDVCLRSCSAQVGCVPQQIMSPVSNGSLRPPAFLLVGIPGLESTQHWVGIPLCSMYIVALLGNSIVLFVIRTDPSLHEPMYFFLAMLTVTDLVLSTSTLPKMLSVFWLGEREIEFHACFAQMFFVHASSLVESGILVAMALDRYVAICNPLRHAAILKISMVAKIALLVLVRGLVVIAPLPLLLMKLPFCQAYIIPHSYCEHMAVVKLACADTTVNAAYGLVVALLVGGLDCMSIALSYVMILRAVFVLPSTQARLKALSTCTSHVCVILVFYVPGLFSFLAHRFGQSVPLPIHILLANLYLLVPPMLNPIVYGMKTKQIRYRVTKVFHGCAETLFQGHLPQGFWHLWSPHLYLHRLLQLAFSFFSHRFGPNVPHHVRILLVNLYLLVPPTLNPSVYGVKTKEIWVRVLNLLCQKQSIPEVGA</sequence>
<comment type="similarity">
    <text evidence="9">Belongs to the G-protein coupled receptor 1 family.</text>
</comment>
<evidence type="ECO:0000256" key="6">
    <source>
        <dbReference type="ARBA" id="ARBA00022989"/>
    </source>
</evidence>
<feature type="transmembrane region" description="Helical" evidence="10">
    <location>
        <begin position="294"/>
        <end position="314"/>
    </location>
</feature>
<gene>
    <name evidence="12" type="ORF">KIL84_017992</name>
</gene>
<dbReference type="AlphaFoldDB" id="A0A9D3XTU7"/>
<feature type="domain" description="G-protein coupled receptors family 1 profile" evidence="11">
    <location>
        <begin position="63"/>
        <end position="314"/>
    </location>
</feature>
<keyword evidence="13" id="KW-1185">Reference proteome</keyword>
<dbReference type="GO" id="GO:0005886">
    <property type="term" value="C:plasma membrane"/>
    <property type="evidence" value="ECO:0007669"/>
    <property type="project" value="TreeGrafter"/>
</dbReference>
<keyword evidence="8 9" id="KW-0807">Transducer</keyword>
<keyword evidence="3" id="KW-0716">Sensory transduction</keyword>
<dbReference type="Pfam" id="PF13853">
    <property type="entry name" value="7tm_4"/>
    <property type="match status" value="2"/>
</dbReference>
<protein>
    <recommendedName>
        <fullName evidence="11">G-protein coupled receptors family 1 profile domain-containing protein</fullName>
    </recommendedName>
</protein>
<dbReference type="GO" id="GO:0004984">
    <property type="term" value="F:olfactory receptor activity"/>
    <property type="evidence" value="ECO:0007669"/>
    <property type="project" value="InterPro"/>
</dbReference>
<name>A0A9D3XTU7_9SAUR</name>
<organism evidence="12 13">
    <name type="scientific">Mauremys mutica</name>
    <name type="common">yellowpond turtle</name>
    <dbReference type="NCBI Taxonomy" id="74926"/>
    <lineage>
        <taxon>Eukaryota</taxon>
        <taxon>Metazoa</taxon>
        <taxon>Chordata</taxon>
        <taxon>Craniata</taxon>
        <taxon>Vertebrata</taxon>
        <taxon>Euteleostomi</taxon>
        <taxon>Archelosauria</taxon>
        <taxon>Testudinata</taxon>
        <taxon>Testudines</taxon>
        <taxon>Cryptodira</taxon>
        <taxon>Durocryptodira</taxon>
        <taxon>Testudinoidea</taxon>
        <taxon>Geoemydidae</taxon>
        <taxon>Geoemydinae</taxon>
        <taxon>Mauremys</taxon>
    </lineage>
</organism>
<keyword evidence="4 9" id="KW-0812">Transmembrane</keyword>
<dbReference type="Proteomes" id="UP000827986">
    <property type="component" value="Unassembled WGS sequence"/>
</dbReference>
<evidence type="ECO:0000313" key="12">
    <source>
        <dbReference type="EMBL" id="KAH1185243.1"/>
    </source>
</evidence>
<evidence type="ECO:0000256" key="7">
    <source>
        <dbReference type="ARBA" id="ARBA00023136"/>
    </source>
</evidence>
<dbReference type="EMBL" id="JAHDVG010000463">
    <property type="protein sequence ID" value="KAH1185243.1"/>
    <property type="molecule type" value="Genomic_DNA"/>
</dbReference>
<evidence type="ECO:0000256" key="1">
    <source>
        <dbReference type="ARBA" id="ARBA00002936"/>
    </source>
</evidence>
<dbReference type="InterPro" id="IPR000725">
    <property type="entry name" value="Olfact_rcpt"/>
</dbReference>